<sequence length="145" mass="17638">MLKVIRRKFKKFFREFLLYHNSSLEYRAKIFTLVVAANERIGKSEDRLLMELACDIYKNDEERCEILVETVKEYFEKVITNNGLDFEHLVFQVEKDTRNVKRFSEKIDINALMQFQKCEMTEEEKLYQLRVIEFLTDLKERYSLK</sequence>
<dbReference type="AlphaFoldDB" id="A0A6S6TKV7"/>
<reference evidence="1" key="1">
    <citation type="submission" date="2020-01" db="EMBL/GenBank/DDBJ databases">
        <authorList>
            <person name="Meier V. D."/>
            <person name="Meier V D."/>
        </authorList>
    </citation>
    <scope>NUCLEOTIDE SEQUENCE</scope>
    <source>
        <strain evidence="1">HLG_WM_MAG_02</strain>
    </source>
</reference>
<accession>A0A6S6TKV7</accession>
<proteinExistence type="predicted"/>
<gene>
    <name evidence="1" type="ORF">HELGO_WM17308</name>
</gene>
<name>A0A6S6TKV7_9BACT</name>
<organism evidence="1">
    <name type="scientific">uncultured Sulfurovum sp</name>
    <dbReference type="NCBI Taxonomy" id="269237"/>
    <lineage>
        <taxon>Bacteria</taxon>
        <taxon>Pseudomonadati</taxon>
        <taxon>Campylobacterota</taxon>
        <taxon>Epsilonproteobacteria</taxon>
        <taxon>Campylobacterales</taxon>
        <taxon>Sulfurovaceae</taxon>
        <taxon>Sulfurovum</taxon>
        <taxon>environmental samples</taxon>
    </lineage>
</organism>
<evidence type="ECO:0000313" key="1">
    <source>
        <dbReference type="EMBL" id="CAA6815488.1"/>
    </source>
</evidence>
<dbReference type="EMBL" id="CACVAZ010000099">
    <property type="protein sequence ID" value="CAA6815488.1"/>
    <property type="molecule type" value="Genomic_DNA"/>
</dbReference>
<protein>
    <submittedName>
        <fullName evidence="1">Uncharacterized protein</fullName>
    </submittedName>
</protein>